<keyword evidence="5" id="KW-1185">Reference proteome</keyword>
<feature type="region of interest" description="Disordered" evidence="2">
    <location>
        <begin position="184"/>
        <end position="318"/>
    </location>
</feature>
<accession>A0A4R6SP03</accession>
<dbReference type="InterPro" id="IPR000030">
    <property type="entry name" value="PPE_dom"/>
</dbReference>
<organism evidence="4 5">
    <name type="scientific">Labedaea rhizosphaerae</name>
    <dbReference type="NCBI Taxonomy" id="598644"/>
    <lineage>
        <taxon>Bacteria</taxon>
        <taxon>Bacillati</taxon>
        <taxon>Actinomycetota</taxon>
        <taxon>Actinomycetes</taxon>
        <taxon>Pseudonocardiales</taxon>
        <taxon>Pseudonocardiaceae</taxon>
        <taxon>Labedaea</taxon>
    </lineage>
</organism>
<evidence type="ECO:0000313" key="5">
    <source>
        <dbReference type="Proteomes" id="UP000295444"/>
    </source>
</evidence>
<gene>
    <name evidence="4" type="ORF">EV186_101906</name>
</gene>
<evidence type="ECO:0000256" key="2">
    <source>
        <dbReference type="SAM" id="MobiDB-lite"/>
    </source>
</evidence>
<evidence type="ECO:0000259" key="3">
    <source>
        <dbReference type="Pfam" id="PF00823"/>
    </source>
</evidence>
<dbReference type="SUPFAM" id="SSF140459">
    <property type="entry name" value="PE/PPE dimer-like"/>
    <property type="match status" value="1"/>
</dbReference>
<dbReference type="EMBL" id="SNXZ01000001">
    <property type="protein sequence ID" value="TDQ04943.1"/>
    <property type="molecule type" value="Genomic_DNA"/>
</dbReference>
<feature type="compositionally biased region" description="Pro residues" evidence="2">
    <location>
        <begin position="241"/>
        <end position="251"/>
    </location>
</feature>
<dbReference type="InterPro" id="IPR038332">
    <property type="entry name" value="PPE_sf"/>
</dbReference>
<feature type="compositionally biased region" description="Basic and acidic residues" evidence="2">
    <location>
        <begin position="281"/>
        <end position="296"/>
    </location>
</feature>
<dbReference type="Gene3D" id="1.20.1260.20">
    <property type="entry name" value="PPE superfamily"/>
    <property type="match status" value="1"/>
</dbReference>
<comment type="similarity">
    <text evidence="1">Belongs to the mycobacterial PPE family.</text>
</comment>
<feature type="compositionally biased region" description="Low complexity" evidence="2">
    <location>
        <begin position="212"/>
        <end position="240"/>
    </location>
</feature>
<name>A0A4R6SP03_LABRH</name>
<comment type="caution">
    <text evidence="4">The sequence shown here is derived from an EMBL/GenBank/DDBJ whole genome shotgun (WGS) entry which is preliminary data.</text>
</comment>
<proteinExistence type="inferred from homology"/>
<reference evidence="4 5" key="1">
    <citation type="submission" date="2019-03" db="EMBL/GenBank/DDBJ databases">
        <title>Genomic Encyclopedia of Type Strains, Phase IV (KMG-IV): sequencing the most valuable type-strain genomes for metagenomic binning, comparative biology and taxonomic classification.</title>
        <authorList>
            <person name="Goeker M."/>
        </authorList>
    </citation>
    <scope>NUCLEOTIDE SEQUENCE [LARGE SCALE GENOMIC DNA]</scope>
    <source>
        <strain evidence="4 5">DSM 45361</strain>
    </source>
</reference>
<sequence>MFAARPGPEPTPTDLDQPVDWMTYQHAELYRMVHEGVDLDGATDVSARWAALGEDLEQLSRDLAAAVAQVEHAWEGPAADSARESVNHLVNWTKDTGVGALEASGCVTREINNLAHARRAMPAPFAPPVDTITPDTFNGDDFVSVAAISSDNTQVLHERREAHKQAAGVMQEFQGGSREVYGTVPAFSSPYHRPRIAPKPEPRPEPPPHTPPQDSTQDPAPRTPVAPRALPAEPLEAAPAAPGPSGGPPVPAAAAAHEDRPEQRSTGPGRSMGMVPGMGGARREEDQERKAPKYLEADDDLWGSAGQVAPPVIGEPGA</sequence>
<protein>
    <submittedName>
        <fullName evidence="4">PPE family protein</fullName>
    </submittedName>
</protein>
<feature type="domain" description="PPE" evidence="3">
    <location>
        <begin position="43"/>
        <end position="180"/>
    </location>
</feature>
<evidence type="ECO:0000256" key="1">
    <source>
        <dbReference type="ARBA" id="ARBA00010652"/>
    </source>
</evidence>
<dbReference type="Proteomes" id="UP000295444">
    <property type="component" value="Unassembled WGS sequence"/>
</dbReference>
<evidence type="ECO:0000313" key="4">
    <source>
        <dbReference type="EMBL" id="TDQ04943.1"/>
    </source>
</evidence>
<dbReference type="Pfam" id="PF00823">
    <property type="entry name" value="PPE"/>
    <property type="match status" value="1"/>
</dbReference>
<dbReference type="AlphaFoldDB" id="A0A4R6SP03"/>